<evidence type="ECO:0000313" key="1">
    <source>
        <dbReference type="EMBL" id="CAH0055886.1"/>
    </source>
</evidence>
<dbReference type="AlphaFoldDB" id="A0A9N9ZI07"/>
<dbReference type="EMBL" id="CABFOC020000063">
    <property type="protein sequence ID" value="CAH0055886.1"/>
    <property type="molecule type" value="Genomic_DNA"/>
</dbReference>
<proteinExistence type="predicted"/>
<dbReference type="OrthoDB" id="10378021at2759"/>
<sequence>MSRYGKLMSRQFIPFDEIVCILVPPKAEIQRRNIGANTQIIAPAEAKQIEGMSEGGFDCFAGADIEDGSDIVKASLHIRASALEKPEKAHDVVERVPVRVRARVGPQLCLFLRHLVPCLIDWDALDLVPASVGFLVRLSAILNDMAATTAEEAGALKTNQARGRLEATVVVGKA</sequence>
<evidence type="ECO:0000313" key="2">
    <source>
        <dbReference type="Proteomes" id="UP000775872"/>
    </source>
</evidence>
<gene>
    <name evidence="1" type="ORF">CSOL1703_00005820</name>
</gene>
<reference evidence="1 2" key="2">
    <citation type="submission" date="2021-10" db="EMBL/GenBank/DDBJ databases">
        <authorList>
            <person name="Piombo E."/>
        </authorList>
    </citation>
    <scope>NUCLEOTIDE SEQUENCE [LARGE SCALE GENOMIC DNA]</scope>
</reference>
<dbReference type="Proteomes" id="UP000775872">
    <property type="component" value="Unassembled WGS sequence"/>
</dbReference>
<organism evidence="1 2">
    <name type="scientific">Clonostachys solani</name>
    <dbReference type="NCBI Taxonomy" id="160281"/>
    <lineage>
        <taxon>Eukaryota</taxon>
        <taxon>Fungi</taxon>
        <taxon>Dikarya</taxon>
        <taxon>Ascomycota</taxon>
        <taxon>Pezizomycotina</taxon>
        <taxon>Sordariomycetes</taxon>
        <taxon>Hypocreomycetidae</taxon>
        <taxon>Hypocreales</taxon>
        <taxon>Bionectriaceae</taxon>
        <taxon>Clonostachys</taxon>
    </lineage>
</organism>
<name>A0A9N9ZI07_9HYPO</name>
<protein>
    <submittedName>
        <fullName evidence="1">Uncharacterized protein</fullName>
    </submittedName>
</protein>
<reference evidence="2" key="1">
    <citation type="submission" date="2019-06" db="EMBL/GenBank/DDBJ databases">
        <authorList>
            <person name="Broberg M."/>
        </authorList>
    </citation>
    <scope>NUCLEOTIDE SEQUENCE [LARGE SCALE GENOMIC DNA]</scope>
</reference>
<keyword evidence="2" id="KW-1185">Reference proteome</keyword>
<accession>A0A9N9ZI07</accession>
<comment type="caution">
    <text evidence="1">The sequence shown here is derived from an EMBL/GenBank/DDBJ whole genome shotgun (WGS) entry which is preliminary data.</text>
</comment>